<dbReference type="InterPro" id="IPR000847">
    <property type="entry name" value="LysR_HTH_N"/>
</dbReference>
<reference evidence="2 3" key="1">
    <citation type="journal article" date="2016" name="Sci. Rep.">
        <title>Metabolic traits of an uncultured archaeal lineage -MSBL1- from brine pools of the Red Sea.</title>
        <authorList>
            <person name="Mwirichia R."/>
            <person name="Alam I."/>
            <person name="Rashid M."/>
            <person name="Vinu M."/>
            <person name="Ba-Alawi W."/>
            <person name="Anthony Kamau A."/>
            <person name="Kamanda Ngugi D."/>
            <person name="Goker M."/>
            <person name="Klenk H.P."/>
            <person name="Bajic V."/>
            <person name="Stingl U."/>
        </authorList>
    </citation>
    <scope>NUCLEOTIDE SEQUENCE [LARGE SCALE GENOMIC DNA]</scope>
    <source>
        <strain evidence="2">SCGC-AAA259I14</strain>
    </source>
</reference>
<sequence length="128" mass="14645">MKPTIKLWLQIEGRALGGEGRMELLETIEEEKSLNRAAKRLGMSYRHAWGIIKKLEERLGFNLVESKKGGTGGGGSKLTDRGRELVEKYNWMNDTLNRAIKEKTFWENMSTKLSARNHLKGKIENVEL</sequence>
<evidence type="ECO:0000313" key="2">
    <source>
        <dbReference type="EMBL" id="KXA97653.1"/>
    </source>
</evidence>
<proteinExistence type="predicted"/>
<dbReference type="Pfam" id="PF00126">
    <property type="entry name" value="HTH_1"/>
    <property type="match status" value="1"/>
</dbReference>
<dbReference type="Proteomes" id="UP000070414">
    <property type="component" value="Unassembled WGS sequence"/>
</dbReference>
<dbReference type="Gene3D" id="1.10.10.10">
    <property type="entry name" value="Winged helix-like DNA-binding domain superfamily/Winged helix DNA-binding domain"/>
    <property type="match status" value="1"/>
</dbReference>
<protein>
    <recommendedName>
        <fullName evidence="1">HTH lysR-type domain-containing protein</fullName>
    </recommendedName>
</protein>
<dbReference type="InterPro" id="IPR036390">
    <property type="entry name" value="WH_DNA-bd_sf"/>
</dbReference>
<feature type="domain" description="HTH lysR-type" evidence="1">
    <location>
        <begin position="22"/>
        <end position="83"/>
    </location>
</feature>
<comment type="caution">
    <text evidence="2">The sequence shown here is derived from an EMBL/GenBank/DDBJ whole genome shotgun (WGS) entry which is preliminary data.</text>
</comment>
<dbReference type="GO" id="GO:0003700">
    <property type="term" value="F:DNA-binding transcription factor activity"/>
    <property type="evidence" value="ECO:0007669"/>
    <property type="project" value="InterPro"/>
</dbReference>
<evidence type="ECO:0000259" key="1">
    <source>
        <dbReference type="Pfam" id="PF00126"/>
    </source>
</evidence>
<dbReference type="AlphaFoldDB" id="A0A133UTV9"/>
<gene>
    <name evidence="2" type="ORF">AKJ38_00585</name>
</gene>
<dbReference type="EMBL" id="LHXS01000006">
    <property type="protein sequence ID" value="KXA97653.1"/>
    <property type="molecule type" value="Genomic_DNA"/>
</dbReference>
<evidence type="ECO:0000313" key="3">
    <source>
        <dbReference type="Proteomes" id="UP000070414"/>
    </source>
</evidence>
<name>A0A133UTV9_9EURY</name>
<accession>A0A133UTV9</accession>
<dbReference type="PANTHER" id="PTHR30432:SF1">
    <property type="entry name" value="DNA-BINDING TRANSCRIPTIONAL DUAL REGULATOR MODE"/>
    <property type="match status" value="1"/>
</dbReference>
<dbReference type="PANTHER" id="PTHR30432">
    <property type="entry name" value="TRANSCRIPTIONAL REGULATOR MODE"/>
    <property type="match status" value="1"/>
</dbReference>
<keyword evidence="3" id="KW-1185">Reference proteome</keyword>
<dbReference type="SUPFAM" id="SSF46785">
    <property type="entry name" value="Winged helix' DNA-binding domain"/>
    <property type="match status" value="1"/>
</dbReference>
<dbReference type="InterPro" id="IPR036388">
    <property type="entry name" value="WH-like_DNA-bd_sf"/>
</dbReference>
<organism evidence="2 3">
    <name type="scientific">candidate division MSBL1 archaeon SCGC-AAA259I14</name>
    <dbReference type="NCBI Taxonomy" id="1698268"/>
    <lineage>
        <taxon>Archaea</taxon>
        <taxon>Methanobacteriati</taxon>
        <taxon>Methanobacteriota</taxon>
        <taxon>candidate division MSBL1</taxon>
    </lineage>
</organism>
<dbReference type="InterPro" id="IPR051815">
    <property type="entry name" value="Molybdate_resp_trans_reg"/>
</dbReference>
<feature type="non-terminal residue" evidence="2">
    <location>
        <position position="128"/>
    </location>
</feature>